<keyword evidence="1" id="KW-1133">Transmembrane helix</keyword>
<dbReference type="EMBL" id="WNUR01000464">
    <property type="protein sequence ID" value="MDZ7542761.1"/>
    <property type="molecule type" value="Genomic_DNA"/>
</dbReference>
<gene>
    <name evidence="2" type="ORF">GNF83_16540</name>
</gene>
<evidence type="ECO:0000313" key="3">
    <source>
        <dbReference type="Proteomes" id="UP001288944"/>
    </source>
</evidence>
<feature type="transmembrane region" description="Helical" evidence="1">
    <location>
        <begin position="6"/>
        <end position="24"/>
    </location>
</feature>
<protein>
    <submittedName>
        <fullName evidence="2">Uncharacterized protein</fullName>
    </submittedName>
</protein>
<proteinExistence type="predicted"/>
<evidence type="ECO:0000313" key="2">
    <source>
        <dbReference type="EMBL" id="MDZ7542761.1"/>
    </source>
</evidence>
<keyword evidence="1" id="KW-0812">Transmembrane</keyword>
<reference evidence="2" key="1">
    <citation type="submission" date="2019-11" db="EMBL/GenBank/DDBJ databases">
        <title>Characterization of Clostridium perfringens isolates from swine manure treated agricultural soils.</title>
        <authorList>
            <person name="Wushke S.T."/>
        </authorList>
    </citation>
    <scope>NUCLEOTIDE SEQUENCE</scope>
    <source>
        <strain evidence="2">X62</strain>
    </source>
</reference>
<organism evidence="2 3">
    <name type="scientific">Clostridium perfringens</name>
    <dbReference type="NCBI Taxonomy" id="1502"/>
    <lineage>
        <taxon>Bacteria</taxon>
        <taxon>Bacillati</taxon>
        <taxon>Bacillota</taxon>
        <taxon>Clostridia</taxon>
        <taxon>Eubacteriales</taxon>
        <taxon>Clostridiaceae</taxon>
        <taxon>Clostridium</taxon>
    </lineage>
</organism>
<keyword evidence="1" id="KW-0472">Membrane</keyword>
<dbReference type="AlphaFoldDB" id="A0AAW9K830"/>
<feature type="non-terminal residue" evidence="2">
    <location>
        <position position="53"/>
    </location>
</feature>
<comment type="caution">
    <text evidence="2">The sequence shown here is derived from an EMBL/GenBank/DDBJ whole genome shotgun (WGS) entry which is preliminary data.</text>
</comment>
<accession>A0AAW9K830</accession>
<sequence length="53" mass="6069">MENIIILGSTIFVSIILFFSTFLVNKFSNNGIIFGVRVPKEYEKDEDIVSLEK</sequence>
<evidence type="ECO:0000256" key="1">
    <source>
        <dbReference type="SAM" id="Phobius"/>
    </source>
</evidence>
<name>A0AAW9K830_CLOPF</name>
<dbReference type="Proteomes" id="UP001288944">
    <property type="component" value="Unassembled WGS sequence"/>
</dbReference>